<dbReference type="CDD" id="cd01433">
    <property type="entry name" value="Ribosomal_L16_L10e"/>
    <property type="match status" value="1"/>
</dbReference>
<dbReference type="AlphaFoldDB" id="A0A3Q8B975"/>
<dbReference type="Gene3D" id="3.90.1170.10">
    <property type="entry name" value="Ribosomal protein L10e/L16"/>
    <property type="match status" value="1"/>
</dbReference>
<accession>A0A3Q8B975</accession>
<protein>
    <submittedName>
        <fullName evidence="6">Ribosomal protein L16</fullName>
    </submittedName>
</protein>
<keyword evidence="5" id="KW-0812">Transmembrane</keyword>
<dbReference type="InterPro" id="IPR020798">
    <property type="entry name" value="Ribosomal_uL16_CS"/>
</dbReference>
<dbReference type="SUPFAM" id="SSF54686">
    <property type="entry name" value="Ribosomal protein L16p/L10e"/>
    <property type="match status" value="1"/>
</dbReference>
<dbReference type="EMBL" id="KX524144">
    <property type="protein sequence ID" value="ASY95746.1"/>
    <property type="molecule type" value="Genomic_DNA"/>
</dbReference>
<feature type="transmembrane region" description="Helical" evidence="5">
    <location>
        <begin position="32"/>
        <end position="49"/>
    </location>
</feature>
<evidence type="ECO:0000256" key="4">
    <source>
        <dbReference type="RuleBase" id="RU004413"/>
    </source>
</evidence>
<evidence type="ECO:0000256" key="3">
    <source>
        <dbReference type="ARBA" id="ARBA00023274"/>
    </source>
</evidence>
<dbReference type="GO" id="GO:0003735">
    <property type="term" value="F:structural constituent of ribosome"/>
    <property type="evidence" value="ECO:0007669"/>
    <property type="project" value="InterPro"/>
</dbReference>
<reference evidence="6" key="1">
    <citation type="submission" date="2016-07" db="EMBL/GenBank/DDBJ databases">
        <title>Mitochondrial genome evolution in stichotrich ciliates.</title>
        <authorList>
            <person name="Chen X."/>
            <person name="Landweber L."/>
        </authorList>
    </citation>
    <scope>NUCLEOTIDE SEQUENCE</scope>
</reference>
<dbReference type="GO" id="GO:0005762">
    <property type="term" value="C:mitochondrial large ribosomal subunit"/>
    <property type="evidence" value="ECO:0007669"/>
    <property type="project" value="TreeGrafter"/>
</dbReference>
<name>A0A3Q8B975_STYLE</name>
<dbReference type="InterPro" id="IPR016180">
    <property type="entry name" value="Ribosomal_uL16_dom"/>
</dbReference>
<dbReference type="PRINTS" id="PR00060">
    <property type="entry name" value="RIBOSOMALL16"/>
</dbReference>
<evidence type="ECO:0000256" key="5">
    <source>
        <dbReference type="SAM" id="Phobius"/>
    </source>
</evidence>
<sequence>MYWKFKTTVFFFFTSRNFQFFNNVRSFFFRRFYINVLLNIFLIVLIKYVLYVLPIYYFSAFLILQPRHFVYKRKQKNRKFYKFKNSTFKNNTLKYGSVGLRLLHVTHLSAKRIFRLKLFLKRASRKSDYTKRFVWFNSFPHLPITKKPTGTRMGKGKGKLEAWYTTVYPGIILTEFKSLRYGRAFYFCKQLTFKLGVPTKTCTAASNRIVQSSALTKTFLMRVKW</sequence>
<geneLocation type="mitochondrion" evidence="6"/>
<keyword evidence="5" id="KW-1133">Transmembrane helix</keyword>
<keyword evidence="6" id="KW-0496">Mitochondrion</keyword>
<gene>
    <name evidence="6" type="primary">rpl16</name>
</gene>
<proteinExistence type="inferred from homology"/>
<dbReference type="Pfam" id="PF00252">
    <property type="entry name" value="Ribosomal_L16"/>
    <property type="match status" value="1"/>
</dbReference>
<evidence type="ECO:0000313" key="6">
    <source>
        <dbReference type="EMBL" id="ASY95746.1"/>
    </source>
</evidence>
<evidence type="ECO:0000256" key="2">
    <source>
        <dbReference type="ARBA" id="ARBA00022980"/>
    </source>
</evidence>
<dbReference type="InterPro" id="IPR036920">
    <property type="entry name" value="Ribosomal_uL16_sf"/>
</dbReference>
<dbReference type="GO" id="GO:0032543">
    <property type="term" value="P:mitochondrial translation"/>
    <property type="evidence" value="ECO:0007669"/>
    <property type="project" value="TreeGrafter"/>
</dbReference>
<dbReference type="InterPro" id="IPR000114">
    <property type="entry name" value="Ribosomal_uL16_bact-type"/>
</dbReference>
<dbReference type="InterPro" id="IPR047873">
    <property type="entry name" value="Ribosomal_uL16"/>
</dbReference>
<dbReference type="PANTHER" id="PTHR12220:SF13">
    <property type="entry name" value="LARGE RIBOSOMAL SUBUNIT PROTEIN UL16M"/>
    <property type="match status" value="1"/>
</dbReference>
<organism evidence="6">
    <name type="scientific">Stylonychia lemnae</name>
    <name type="common">Ciliate</name>
    <dbReference type="NCBI Taxonomy" id="5949"/>
    <lineage>
        <taxon>Eukaryota</taxon>
        <taxon>Sar</taxon>
        <taxon>Alveolata</taxon>
        <taxon>Ciliophora</taxon>
        <taxon>Intramacronucleata</taxon>
        <taxon>Spirotrichea</taxon>
        <taxon>Stichotrichia</taxon>
        <taxon>Sporadotrichida</taxon>
        <taxon>Oxytrichidae</taxon>
        <taxon>Stylonychinae</taxon>
        <taxon>Stylonychia</taxon>
    </lineage>
</organism>
<keyword evidence="3 4" id="KW-0687">Ribonucleoprotein</keyword>
<keyword evidence="2 4" id="KW-0689">Ribosomal protein</keyword>
<keyword evidence="5" id="KW-0472">Membrane</keyword>
<dbReference type="PANTHER" id="PTHR12220">
    <property type="entry name" value="50S/60S RIBOSOMAL PROTEIN L16"/>
    <property type="match status" value="1"/>
</dbReference>
<comment type="similarity">
    <text evidence="1 4">Belongs to the universal ribosomal protein uL16 family.</text>
</comment>
<evidence type="ECO:0000256" key="1">
    <source>
        <dbReference type="ARBA" id="ARBA00008931"/>
    </source>
</evidence>
<dbReference type="GO" id="GO:0019843">
    <property type="term" value="F:rRNA binding"/>
    <property type="evidence" value="ECO:0007669"/>
    <property type="project" value="InterPro"/>
</dbReference>
<dbReference type="PROSITE" id="PS00701">
    <property type="entry name" value="RIBOSOMAL_L16_2"/>
    <property type="match status" value="1"/>
</dbReference>